<dbReference type="Proteomes" id="UP000231134">
    <property type="component" value="Unassembled WGS sequence"/>
</dbReference>
<gene>
    <name evidence="2" type="ORF">BGX16_1602</name>
</gene>
<organism evidence="2 3">
    <name type="scientific">Hallerella succinigenes</name>
    <dbReference type="NCBI Taxonomy" id="1896222"/>
    <lineage>
        <taxon>Bacteria</taxon>
        <taxon>Pseudomonadati</taxon>
        <taxon>Fibrobacterota</taxon>
        <taxon>Fibrobacteria</taxon>
        <taxon>Fibrobacterales</taxon>
        <taxon>Fibrobacteraceae</taxon>
        <taxon>Hallerella</taxon>
    </lineage>
</organism>
<evidence type="ECO:0000259" key="1">
    <source>
        <dbReference type="Pfam" id="PF21294"/>
    </source>
</evidence>
<protein>
    <recommendedName>
        <fullName evidence="1">Polysaccharide lyase 14 domain-containing protein</fullName>
    </recommendedName>
</protein>
<evidence type="ECO:0000313" key="3">
    <source>
        <dbReference type="Proteomes" id="UP000231134"/>
    </source>
</evidence>
<feature type="domain" description="Polysaccharide lyase 14" evidence="1">
    <location>
        <begin position="40"/>
        <end position="244"/>
    </location>
</feature>
<dbReference type="RefSeq" id="WP_100425568.1">
    <property type="nucleotide sequence ID" value="NZ_PGEX01000001.1"/>
</dbReference>
<reference evidence="2 3" key="1">
    <citation type="submission" date="2017-11" db="EMBL/GenBank/DDBJ databases">
        <title>Animal gut microbial communities from fecal samples from Wisconsin, USA.</title>
        <authorList>
            <person name="Neumann A."/>
        </authorList>
    </citation>
    <scope>NUCLEOTIDE SEQUENCE [LARGE SCALE GENOMIC DNA]</scope>
    <source>
        <strain evidence="2 3">UWS3</strain>
    </source>
</reference>
<comment type="caution">
    <text evidence="2">The sequence shown here is derived from an EMBL/GenBank/DDBJ whole genome shotgun (WGS) entry which is preliminary data.</text>
</comment>
<name>A0A2M9A7L7_9BACT</name>
<accession>A0A2M9A7L7</accession>
<dbReference type="Gene3D" id="2.60.120.200">
    <property type="match status" value="1"/>
</dbReference>
<evidence type="ECO:0000313" key="2">
    <source>
        <dbReference type="EMBL" id="PJJ41617.1"/>
    </source>
</evidence>
<dbReference type="PANTHER" id="PTHR40124:SF1">
    <property type="entry name" value="DISAGGREGATASE RELATED REPEAT PROTEIN"/>
    <property type="match status" value="1"/>
</dbReference>
<dbReference type="OrthoDB" id="9774929at2"/>
<dbReference type="AlphaFoldDB" id="A0A2M9A7L7"/>
<sequence length="255" mass="29331">MLWILLFSQLLLSNLPVPTDALQKVDALIEKSSLAEWDSDSTGTFLRLKYPEGCVGTSRKTGCAVQFSLPLNDLQADELWSSYEVFFEEGFDFQKGGKLPGFCGGKCYTGGDKPKKADGWSNRIMWKKDGFLTQYVYHFKQAHKYADNIVWNLNETKERKKIELGKWHRIVMHVTLNDVDGASVRDNGHLQTWFDGDLVVDVDTLRLRNSADQTIDRFYFSTFHGGGDPSYAPRWDSFIRFRNLQIVREERDLLP</sequence>
<dbReference type="EMBL" id="PGEX01000001">
    <property type="protein sequence ID" value="PJJ41617.1"/>
    <property type="molecule type" value="Genomic_DNA"/>
</dbReference>
<proteinExistence type="predicted"/>
<dbReference type="Pfam" id="PF21294">
    <property type="entry name" value="Polysacc_lyase_14"/>
    <property type="match status" value="1"/>
</dbReference>
<keyword evidence="3" id="KW-1185">Reference proteome</keyword>
<dbReference type="PANTHER" id="PTHR40124">
    <property type="match status" value="1"/>
</dbReference>
<dbReference type="InterPro" id="IPR048958">
    <property type="entry name" value="Polysacc_lyase_14"/>
</dbReference>